<keyword evidence="3" id="KW-1185">Reference proteome</keyword>
<dbReference type="EMBL" id="PQIB02000004">
    <property type="protein sequence ID" value="RLN24934.1"/>
    <property type="molecule type" value="Genomic_DNA"/>
</dbReference>
<evidence type="ECO:0000313" key="3">
    <source>
        <dbReference type="Proteomes" id="UP000275267"/>
    </source>
</evidence>
<proteinExistence type="predicted"/>
<comment type="caution">
    <text evidence="2">The sequence shown here is derived from an EMBL/GenBank/DDBJ whole genome shotgun (WGS) entry which is preliminary data.</text>
</comment>
<organism evidence="2 3">
    <name type="scientific">Panicum miliaceum</name>
    <name type="common">Proso millet</name>
    <name type="synonym">Broomcorn millet</name>
    <dbReference type="NCBI Taxonomy" id="4540"/>
    <lineage>
        <taxon>Eukaryota</taxon>
        <taxon>Viridiplantae</taxon>
        <taxon>Streptophyta</taxon>
        <taxon>Embryophyta</taxon>
        <taxon>Tracheophyta</taxon>
        <taxon>Spermatophyta</taxon>
        <taxon>Magnoliopsida</taxon>
        <taxon>Liliopsida</taxon>
        <taxon>Poales</taxon>
        <taxon>Poaceae</taxon>
        <taxon>PACMAD clade</taxon>
        <taxon>Panicoideae</taxon>
        <taxon>Panicodae</taxon>
        <taxon>Paniceae</taxon>
        <taxon>Panicinae</taxon>
        <taxon>Panicum</taxon>
        <taxon>Panicum sect. Panicum</taxon>
    </lineage>
</organism>
<accession>A0A3L6STC2</accession>
<dbReference type="AlphaFoldDB" id="A0A3L6STC2"/>
<feature type="compositionally biased region" description="Basic and acidic residues" evidence="1">
    <location>
        <begin position="61"/>
        <end position="79"/>
    </location>
</feature>
<protein>
    <submittedName>
        <fullName evidence="2">Uncharacterized protein</fullName>
    </submittedName>
</protein>
<feature type="compositionally biased region" description="Polar residues" evidence="1">
    <location>
        <begin position="24"/>
        <end position="34"/>
    </location>
</feature>
<name>A0A3L6STC2_PANMI</name>
<evidence type="ECO:0000256" key="1">
    <source>
        <dbReference type="SAM" id="MobiDB-lite"/>
    </source>
</evidence>
<evidence type="ECO:0000313" key="2">
    <source>
        <dbReference type="EMBL" id="RLN24934.1"/>
    </source>
</evidence>
<gene>
    <name evidence="2" type="ORF">C2845_PM07G24120</name>
</gene>
<dbReference type="Proteomes" id="UP000275267">
    <property type="component" value="Unassembled WGS sequence"/>
</dbReference>
<reference evidence="3" key="1">
    <citation type="journal article" date="2019" name="Nat. Commun.">
        <title>The genome of broomcorn millet.</title>
        <authorList>
            <person name="Zou C."/>
            <person name="Miki D."/>
            <person name="Li D."/>
            <person name="Tang Q."/>
            <person name="Xiao L."/>
            <person name="Rajput S."/>
            <person name="Deng P."/>
            <person name="Jia W."/>
            <person name="Huang R."/>
            <person name="Zhang M."/>
            <person name="Sun Y."/>
            <person name="Hu J."/>
            <person name="Fu X."/>
            <person name="Schnable P.S."/>
            <person name="Li F."/>
            <person name="Zhang H."/>
            <person name="Feng B."/>
            <person name="Zhu X."/>
            <person name="Liu R."/>
            <person name="Schnable J.C."/>
            <person name="Zhu J.-K."/>
            <person name="Zhang H."/>
        </authorList>
    </citation>
    <scope>NUCLEOTIDE SEQUENCE [LARGE SCALE GENOMIC DNA]</scope>
</reference>
<sequence>MQRGEPCQRDSLGITAKPEPCQRAANTAAPSQELQVKPFSASKEEADTRSSSLFPSLSLGRRMEAGERQACGGRREPAGRRRTWRWRRASGWLWTGDGRADAGRRRTLRRGPI</sequence>
<feature type="region of interest" description="Disordered" evidence="1">
    <location>
        <begin position="1"/>
        <end position="82"/>
    </location>
</feature>